<name>D4E7Q1_SEROD</name>
<dbReference type="GO" id="GO:0050131">
    <property type="term" value="F:N-methyl-L-amino-acid oxidase activity"/>
    <property type="evidence" value="ECO:0007669"/>
    <property type="project" value="InterPro"/>
</dbReference>
<gene>
    <name evidence="4 6" type="primary">solA</name>
    <name evidence="6" type="ORF">HMPREF0758_4201</name>
</gene>
<dbReference type="GO" id="GO:0008115">
    <property type="term" value="F:sarcosine oxidase activity"/>
    <property type="evidence" value="ECO:0007669"/>
    <property type="project" value="TreeGrafter"/>
</dbReference>
<evidence type="ECO:0000256" key="3">
    <source>
        <dbReference type="ARBA" id="ARBA00023002"/>
    </source>
</evidence>
<evidence type="ECO:0000256" key="2">
    <source>
        <dbReference type="ARBA" id="ARBA00022827"/>
    </source>
</evidence>
<dbReference type="GO" id="GO:0005829">
    <property type="term" value="C:cytosol"/>
    <property type="evidence" value="ECO:0007669"/>
    <property type="project" value="TreeGrafter"/>
</dbReference>
<dbReference type="Gene3D" id="3.50.50.60">
    <property type="entry name" value="FAD/NAD(P)-binding domain"/>
    <property type="match status" value="1"/>
</dbReference>
<dbReference type="NCBIfam" id="NF008425">
    <property type="entry name" value="PRK11259.1"/>
    <property type="match status" value="1"/>
</dbReference>
<dbReference type="InterPro" id="IPR036188">
    <property type="entry name" value="FAD/NAD-bd_sf"/>
</dbReference>
<dbReference type="Gene3D" id="3.30.9.10">
    <property type="entry name" value="D-Amino Acid Oxidase, subunit A, domain 2"/>
    <property type="match status" value="1"/>
</dbReference>
<comment type="subunit">
    <text evidence="4">Monomer.</text>
</comment>
<dbReference type="PANTHER" id="PTHR10961">
    <property type="entry name" value="PEROXISOMAL SARCOSINE OXIDASE"/>
    <property type="match status" value="1"/>
</dbReference>
<dbReference type="EMBL" id="ADBY01000056">
    <property type="protein sequence ID" value="EFE94106.1"/>
    <property type="molecule type" value="Genomic_DNA"/>
</dbReference>
<evidence type="ECO:0000313" key="7">
    <source>
        <dbReference type="Proteomes" id="UP000005723"/>
    </source>
</evidence>
<dbReference type="Pfam" id="PF01266">
    <property type="entry name" value="DAO"/>
    <property type="match status" value="1"/>
</dbReference>
<dbReference type="Proteomes" id="UP000005723">
    <property type="component" value="Unassembled WGS sequence"/>
</dbReference>
<comment type="function">
    <text evidence="4">Catalyzes the oxidative demethylation of N-methyl-L-tryptophan.</text>
</comment>
<comment type="catalytic activity">
    <reaction evidence="4">
        <text>N(alpha)-methyl-L-tryptophan + O2 + H2O = L-tryptophan + formaldehyde + H2O2</text>
        <dbReference type="Rhea" id="RHEA:28006"/>
        <dbReference type="ChEBI" id="CHEBI:15377"/>
        <dbReference type="ChEBI" id="CHEBI:15379"/>
        <dbReference type="ChEBI" id="CHEBI:16240"/>
        <dbReference type="ChEBI" id="CHEBI:16842"/>
        <dbReference type="ChEBI" id="CHEBI:57283"/>
        <dbReference type="ChEBI" id="CHEBI:57912"/>
    </reaction>
</comment>
<dbReference type="PANTHER" id="PTHR10961:SF7">
    <property type="entry name" value="FAD DEPENDENT OXIDOREDUCTASE DOMAIN-CONTAINING PROTEIN"/>
    <property type="match status" value="1"/>
</dbReference>
<feature type="modified residue" description="S-8alpha-FAD cysteine" evidence="4">
    <location>
        <position position="312"/>
    </location>
</feature>
<dbReference type="SUPFAM" id="SSF54373">
    <property type="entry name" value="FAD-linked reductases, C-terminal domain"/>
    <property type="match status" value="1"/>
</dbReference>
<keyword evidence="2 4" id="KW-0274">FAD</keyword>
<dbReference type="InterPro" id="IPR045170">
    <property type="entry name" value="MTOX"/>
</dbReference>
<dbReference type="STRING" id="667129.HMPREF0758_4201"/>
<reference evidence="6 7" key="1">
    <citation type="submission" date="2010-01" db="EMBL/GenBank/DDBJ databases">
        <authorList>
            <person name="Muzny D."/>
            <person name="Qin X."/>
            <person name="Deng J."/>
            <person name="Jiang H."/>
            <person name="Liu Y."/>
            <person name="Qu J."/>
            <person name="Song X.-Z."/>
            <person name="Zhang L."/>
            <person name="Thornton R."/>
            <person name="Coyle M."/>
            <person name="Francisco L."/>
            <person name="Jackson L."/>
            <person name="Javaid M."/>
            <person name="Korchina V."/>
            <person name="Kovar C."/>
            <person name="Mata R."/>
            <person name="Mathew T."/>
            <person name="Ngo R."/>
            <person name="Nguyen L."/>
            <person name="Nguyen N."/>
            <person name="Okwuonu G."/>
            <person name="Ongeri F."/>
            <person name="Pham C."/>
            <person name="Simmons D."/>
            <person name="Wilczek-Boney K."/>
            <person name="Hale W."/>
            <person name="Jakkamsetti A."/>
            <person name="Pham P."/>
            <person name="Ruth R."/>
            <person name="San Lucas F."/>
            <person name="Warren J."/>
            <person name="Zhang J."/>
            <person name="Zhao Z."/>
            <person name="Zhou C."/>
            <person name="Zhu D."/>
            <person name="Lee S."/>
            <person name="Bess C."/>
            <person name="Blankenburg K."/>
            <person name="Forbes L."/>
            <person name="Fu Q."/>
            <person name="Gubbala S."/>
            <person name="Hirani K."/>
            <person name="Jayaseelan J.C."/>
            <person name="Lara F."/>
            <person name="Munidasa M."/>
            <person name="Palculict T."/>
            <person name="Patil S."/>
            <person name="Pu L.-L."/>
            <person name="Saada N."/>
            <person name="Tang L."/>
            <person name="Weissenberger G."/>
            <person name="Zhu Y."/>
            <person name="Hemphill L."/>
            <person name="Shang Y."/>
            <person name="Youmans B."/>
            <person name="Ayvaz T."/>
            <person name="Ross M."/>
            <person name="Santibanez J."/>
            <person name="Aqrawi P."/>
            <person name="Gross S."/>
            <person name="Joshi V."/>
            <person name="Fowler G."/>
            <person name="Nazareth L."/>
            <person name="Reid J."/>
            <person name="Worley K."/>
            <person name="Petrosino J."/>
            <person name="Highlander S."/>
            <person name="Gibbs R."/>
        </authorList>
    </citation>
    <scope>NUCLEOTIDE SEQUENCE [LARGE SCALE GENOMIC DNA]</scope>
    <source>
        <strain evidence="6 7">DSM 4582</strain>
    </source>
</reference>
<dbReference type="EC" id="1.5.3.-" evidence="4"/>
<protein>
    <recommendedName>
        <fullName evidence="4">N-methyl-L-tryptophan oxidase</fullName>
        <shortName evidence="4">MTOX</shortName>
        <ecNumber evidence="4">1.5.3.-</ecNumber>
    </recommendedName>
</protein>
<keyword evidence="3 4" id="KW-0560">Oxidoreductase</keyword>
<evidence type="ECO:0000256" key="4">
    <source>
        <dbReference type="HAMAP-Rule" id="MF_00515"/>
    </source>
</evidence>
<dbReference type="HOGENOM" id="CLU_007884_2_1_6"/>
<proteinExistence type="inferred from homology"/>
<keyword evidence="7" id="KW-1185">Reference proteome</keyword>
<comment type="cofactor">
    <cofactor evidence="4">
        <name>FAD</name>
        <dbReference type="ChEBI" id="CHEBI:57692"/>
    </cofactor>
    <text evidence="4">Binds 1 FAD per subunit.</text>
</comment>
<feature type="binding site" evidence="4">
    <location>
        <begin position="9"/>
        <end position="39"/>
    </location>
    <ligand>
        <name>FAD</name>
        <dbReference type="ChEBI" id="CHEBI:57692"/>
    </ligand>
</feature>
<dbReference type="InterPro" id="IPR006076">
    <property type="entry name" value="FAD-dep_OxRdtase"/>
</dbReference>
<feature type="domain" description="FAD dependent oxidoreductase" evidence="5">
    <location>
        <begin position="9"/>
        <end position="355"/>
    </location>
</feature>
<organism evidence="6 7">
    <name type="scientific">Serratia odorifera DSM 4582</name>
    <dbReference type="NCBI Taxonomy" id="667129"/>
    <lineage>
        <taxon>Bacteria</taxon>
        <taxon>Pseudomonadati</taxon>
        <taxon>Pseudomonadota</taxon>
        <taxon>Gammaproteobacteria</taxon>
        <taxon>Enterobacterales</taxon>
        <taxon>Yersiniaceae</taxon>
        <taxon>Serratia</taxon>
    </lineage>
</organism>
<accession>D4E7Q1</accession>
<dbReference type="HAMAP" id="MF_00515">
    <property type="entry name" value="MTOX"/>
    <property type="match status" value="1"/>
</dbReference>
<dbReference type="GO" id="GO:0050660">
    <property type="term" value="F:flavin adenine dinucleotide binding"/>
    <property type="evidence" value="ECO:0007669"/>
    <property type="project" value="InterPro"/>
</dbReference>
<evidence type="ECO:0000313" key="6">
    <source>
        <dbReference type="EMBL" id="EFE94106.1"/>
    </source>
</evidence>
<evidence type="ECO:0000259" key="5">
    <source>
        <dbReference type="Pfam" id="PF01266"/>
    </source>
</evidence>
<dbReference type="AlphaFoldDB" id="D4E7Q1"/>
<sequence length="378" mass="41027">MRKGDVEYDLIVVGSGSVGAAAGYYATQAGLKVLMIDSAIPPHSNGSHHGDTRIIRHAYGEGEKYVPLVLRAQALWNGLALTSGEQLFHACGVLNIGPHDAEFITNARHSAHAFRLNSQLLTADEIQQRWPEFSVPSNYVAVFEPDAGFLRAELAIAQYIKLAKDAGCSQLFNCAVTSVAAMDDGVEVTTPEGRFQARKVVVAAGTWVKKLLPQLPVTPLRKVFSWHQADGRYSETNRFPAFTVEAQDGCHYYGFPADNDGLKVGKHDGGQPIDDPAQRTPFGSIASDGSEVFNFLRQHLAGVGVCLHGKACTYDMSPDEDFIIDTVPDCANMMVISGLSGHGFKFASVLGEIAALYAQDKTIPFDISPFALRRFNHD</sequence>
<dbReference type="SUPFAM" id="SSF51905">
    <property type="entry name" value="FAD/NAD(P)-binding domain"/>
    <property type="match status" value="1"/>
</dbReference>
<comment type="caution">
    <text evidence="6">The sequence shown here is derived from an EMBL/GenBank/DDBJ whole genome shotgun (WGS) entry which is preliminary data.</text>
</comment>
<dbReference type="InterPro" id="IPR023493">
    <property type="entry name" value="Me_Trp_Oxase_MTOX"/>
</dbReference>
<evidence type="ECO:0000256" key="1">
    <source>
        <dbReference type="ARBA" id="ARBA00022630"/>
    </source>
</evidence>
<keyword evidence="1 4" id="KW-0285">Flavoprotein</keyword>
<comment type="similarity">
    <text evidence="4">Belongs to the MSOX/MTOX family. MTOX subfamily.</text>
</comment>